<dbReference type="GO" id="GO:0004521">
    <property type="term" value="F:RNA endonuclease activity"/>
    <property type="evidence" value="ECO:0007669"/>
    <property type="project" value="InterPro"/>
</dbReference>
<feature type="signal peptide" evidence="20">
    <location>
        <begin position="1"/>
        <end position="27"/>
    </location>
</feature>
<dbReference type="SMART" id="SM00580">
    <property type="entry name" value="PUG"/>
    <property type="match status" value="1"/>
</dbReference>
<dbReference type="GO" id="GO:0051082">
    <property type="term" value="F:unfolded protein binding"/>
    <property type="evidence" value="ECO:0007669"/>
    <property type="project" value="TreeGrafter"/>
</dbReference>
<dbReference type="SMART" id="SM00220">
    <property type="entry name" value="S_TKc"/>
    <property type="match status" value="1"/>
</dbReference>
<dbReference type="CDD" id="cd13982">
    <property type="entry name" value="STKc_IRE1"/>
    <property type="match status" value="1"/>
</dbReference>
<dbReference type="PROSITE" id="PS00108">
    <property type="entry name" value="PROTEIN_KINASE_ST"/>
    <property type="match status" value="1"/>
</dbReference>
<dbReference type="GO" id="GO:0080090">
    <property type="term" value="P:regulation of primary metabolic process"/>
    <property type="evidence" value="ECO:0007669"/>
    <property type="project" value="UniProtKB-ARBA"/>
</dbReference>
<evidence type="ECO:0000259" key="21">
    <source>
        <dbReference type="PROSITE" id="PS50011"/>
    </source>
</evidence>
<dbReference type="InterPro" id="IPR011009">
    <property type="entry name" value="Kinase-like_dom_sf"/>
</dbReference>
<evidence type="ECO:0000256" key="12">
    <source>
        <dbReference type="ARBA" id="ARBA00022824"/>
    </source>
</evidence>
<dbReference type="FunFam" id="3.30.200.20:FF:000077">
    <property type="entry name" value="Putative Serine/threonine-protein kinase/endoribonuclease IRE1"/>
    <property type="match status" value="1"/>
</dbReference>
<evidence type="ECO:0000256" key="6">
    <source>
        <dbReference type="ARBA" id="ARBA00022679"/>
    </source>
</evidence>
<evidence type="ECO:0000256" key="7">
    <source>
        <dbReference type="ARBA" id="ARBA00022692"/>
    </source>
</evidence>
<dbReference type="InterPro" id="IPR045133">
    <property type="entry name" value="IRE1/2-like"/>
</dbReference>
<dbReference type="CDD" id="cd09769">
    <property type="entry name" value="Luminal_IRE1"/>
    <property type="match status" value="1"/>
</dbReference>
<dbReference type="EC" id="2.7.11.1" evidence="3"/>
<keyword evidence="11" id="KW-0378">Hydrolase</keyword>
<dbReference type="GO" id="GO:0010468">
    <property type="term" value="P:regulation of gene expression"/>
    <property type="evidence" value="ECO:0007669"/>
    <property type="project" value="UniProtKB-ARBA"/>
</dbReference>
<evidence type="ECO:0000256" key="14">
    <source>
        <dbReference type="ARBA" id="ARBA00022989"/>
    </source>
</evidence>
<evidence type="ECO:0000256" key="13">
    <source>
        <dbReference type="ARBA" id="ARBA00022840"/>
    </source>
</evidence>
<evidence type="ECO:0000256" key="19">
    <source>
        <dbReference type="SAM" id="MobiDB-lite"/>
    </source>
</evidence>
<dbReference type="InterPro" id="IPR038357">
    <property type="entry name" value="KEN_sf"/>
</dbReference>
<dbReference type="InterPro" id="IPR015943">
    <property type="entry name" value="WD40/YVTN_repeat-like_dom_sf"/>
</dbReference>
<evidence type="ECO:0000256" key="11">
    <source>
        <dbReference type="ARBA" id="ARBA00022801"/>
    </source>
</evidence>
<keyword evidence="13" id="KW-0067">ATP-binding</keyword>
<organism evidence="23">
    <name type="scientific">Cacopsylla melanoneura</name>
    <dbReference type="NCBI Taxonomy" id="428564"/>
    <lineage>
        <taxon>Eukaryota</taxon>
        <taxon>Metazoa</taxon>
        <taxon>Ecdysozoa</taxon>
        <taxon>Arthropoda</taxon>
        <taxon>Hexapoda</taxon>
        <taxon>Insecta</taxon>
        <taxon>Pterygota</taxon>
        <taxon>Neoptera</taxon>
        <taxon>Paraneoptera</taxon>
        <taxon>Hemiptera</taxon>
        <taxon>Sternorrhyncha</taxon>
        <taxon>Psylloidea</taxon>
        <taxon>Psyllidae</taxon>
        <taxon>Psyllinae</taxon>
        <taxon>Cacopsylla</taxon>
    </lineage>
</organism>
<dbReference type="SMART" id="SM00564">
    <property type="entry name" value="PQQ"/>
    <property type="match status" value="3"/>
</dbReference>
<dbReference type="GO" id="GO:0036498">
    <property type="term" value="P:IRE1-mediated unfolded protein response"/>
    <property type="evidence" value="ECO:0007669"/>
    <property type="project" value="TreeGrafter"/>
</dbReference>
<dbReference type="EMBL" id="HBUF01343151">
    <property type="protein sequence ID" value="CAG6706322.1"/>
    <property type="molecule type" value="Transcribed_RNA"/>
</dbReference>
<evidence type="ECO:0000256" key="8">
    <source>
        <dbReference type="ARBA" id="ARBA00022729"/>
    </source>
</evidence>
<evidence type="ECO:0000256" key="3">
    <source>
        <dbReference type="ARBA" id="ARBA00012513"/>
    </source>
</evidence>
<evidence type="ECO:0000256" key="18">
    <source>
        <dbReference type="ARBA" id="ARBA00048679"/>
    </source>
</evidence>
<evidence type="ECO:0000256" key="1">
    <source>
        <dbReference type="ARBA" id="ARBA00001946"/>
    </source>
</evidence>
<dbReference type="Gene3D" id="1.20.1440.180">
    <property type="entry name" value="KEN domain"/>
    <property type="match status" value="1"/>
</dbReference>
<dbReference type="GO" id="GO:1990604">
    <property type="term" value="C:IRE1-TRAF2-ASK1 complex"/>
    <property type="evidence" value="ECO:0007669"/>
    <property type="project" value="TreeGrafter"/>
</dbReference>
<keyword evidence="5" id="KW-0597">Phosphoprotein</keyword>
<keyword evidence="6" id="KW-0808">Transferase</keyword>
<keyword evidence="9" id="KW-0547">Nucleotide-binding</keyword>
<evidence type="ECO:0000259" key="22">
    <source>
        <dbReference type="PROSITE" id="PS51392"/>
    </source>
</evidence>
<sequence length="957" mass="106886">MQPNITKLLVLPLLLLISGCWVQYLLAEDKTNVPATNTQLTPQNELHAKARLIISTLDGSLIGVDPLTGNVAWTLQDEPIVKVPVSPKAKKSITPLLLPDPKDGSLYLFADQRNSLKKLPFSIQQLVASSPCRSTDGIMYTGRKVDSWFLLDYMTGERQAMVSFNVSDEDRTCPISTSGNQEDRLFLGRTEYDLIMQDVKDTSRAWNVTFTDYASNPLSPEQMASYQFLHYADTSTGNFATVGVDGALWSANFGSPIVGVFSYEGEDLLSVPFTSVAEDAYLTLVNRESRDHAMLPTLYVGQHGHGMYAIPSLAGPADSPLMLLEDYSPPHSAEWKSQEEEEEEEQVELLPGYYHMPEYSTTRLQITGRVDPVIIPLPSNTTSSPNNNTLTHDLVVDGGKVEGVVRYVMSVDNIELKLVMAGLTVTMGAMFVYIMYQVRELRHQSSRSQSSSSSQSSTLSTNSRVTAVAEDLPDGKVRVGKITFDAAQVLGKGCEGTFVFKGEFDNRSVAVKRLLPECFTFADREVCLLRESDQHASVVRYYCTEQDKQFRYIALELCATTLQEYTEKGYLKDCISAKDALHQATNGLEHLHSLGIVHRDIKPHNVLLSLPSPEGKVRALISDFGLCKKLAKGKVSFSKRSGVTGTDGWIAPEMMTNSGRTMCNVDVFSLGCVFHFVLSGGRHPFGDTLRRQANILAGEYSLEPVTSELWTRLIEAMIAREPELRPSASTVAGHPAFWDNNTVLNFLQDVSDRIEKEELTDPVVLNLERGAHIVTRGDWRTCIDPEVACDLRKYRSYRGESCRDLLRAMRNKKHHYRELSPEAQRLLGSVPNEFVTYWLTKYPALVQHTWVSMQCIRHEPCLAKYFTKQTSFEFVKKGDTGTPKWIEDYIASTPTKKPPPSPRRSTDGGPEGGSVVGNIFNKPSNAATKTNKYAHWKNNKKAKQQQQQQRYFGNQKG</sequence>
<dbReference type="PROSITE" id="PS50011">
    <property type="entry name" value="PROTEIN_KINASE_DOM"/>
    <property type="match status" value="1"/>
</dbReference>
<feature type="domain" description="Protein kinase" evidence="21">
    <location>
        <begin position="484"/>
        <end position="737"/>
    </location>
</feature>
<dbReference type="InterPro" id="IPR011047">
    <property type="entry name" value="Quinoprotein_ADH-like_sf"/>
</dbReference>
<dbReference type="GO" id="GO:0006397">
    <property type="term" value="P:mRNA processing"/>
    <property type="evidence" value="ECO:0007669"/>
    <property type="project" value="InterPro"/>
</dbReference>
<evidence type="ECO:0000256" key="4">
    <source>
        <dbReference type="ARBA" id="ARBA00022527"/>
    </source>
</evidence>
<dbReference type="PROSITE" id="PS51257">
    <property type="entry name" value="PROKAR_LIPOPROTEIN"/>
    <property type="match status" value="1"/>
</dbReference>
<dbReference type="GO" id="GO:0005524">
    <property type="term" value="F:ATP binding"/>
    <property type="evidence" value="ECO:0007669"/>
    <property type="project" value="UniProtKB-KW"/>
</dbReference>
<keyword evidence="15" id="KW-0472">Membrane</keyword>
<feature type="domain" description="KEN" evidence="22">
    <location>
        <begin position="740"/>
        <end position="868"/>
    </location>
</feature>
<dbReference type="PANTHER" id="PTHR13954:SF6">
    <property type="entry name" value="NON-SPECIFIC SERINE_THREONINE PROTEIN KINASE"/>
    <property type="match status" value="1"/>
</dbReference>
<accession>A0A8D8XR33</accession>
<name>A0A8D8XR33_9HEMI</name>
<feature type="compositionally biased region" description="Polar residues" evidence="19">
    <location>
        <begin position="921"/>
        <end position="931"/>
    </location>
</feature>
<dbReference type="InterPro" id="IPR008271">
    <property type="entry name" value="Ser/Thr_kinase_AS"/>
</dbReference>
<evidence type="ECO:0000256" key="10">
    <source>
        <dbReference type="ARBA" id="ARBA00022777"/>
    </source>
</evidence>
<dbReference type="SUPFAM" id="SSF50998">
    <property type="entry name" value="Quinoprotein alcohol dehydrogenase-like"/>
    <property type="match status" value="1"/>
</dbReference>
<dbReference type="Pfam" id="PF06479">
    <property type="entry name" value="Ribonuc_2-5A"/>
    <property type="match status" value="1"/>
</dbReference>
<keyword evidence="7" id="KW-0812">Transmembrane</keyword>
<feature type="region of interest" description="Disordered" evidence="19">
    <location>
        <begin position="890"/>
        <end position="957"/>
    </location>
</feature>
<comment type="subcellular location">
    <subcellularLocation>
        <location evidence="2">Endoplasmic reticulum membrane</location>
        <topology evidence="2">Single-pass type I membrane protein</topology>
    </subcellularLocation>
</comment>
<keyword evidence="4" id="KW-0723">Serine/threonine-protein kinase</keyword>
<feature type="chain" id="PRO_5034833878" description="non-specific serine/threonine protein kinase" evidence="20">
    <location>
        <begin position="28"/>
        <end position="957"/>
    </location>
</feature>
<dbReference type="InterPro" id="IPR018391">
    <property type="entry name" value="PQQ_b-propeller_rpt"/>
</dbReference>
<dbReference type="Gene3D" id="2.130.10.10">
    <property type="entry name" value="YVTN repeat-like/Quinoprotein amine dehydrogenase"/>
    <property type="match status" value="1"/>
</dbReference>
<comment type="catalytic activity">
    <reaction evidence="18">
        <text>L-seryl-[protein] + ATP = O-phospho-L-seryl-[protein] + ADP + H(+)</text>
        <dbReference type="Rhea" id="RHEA:17989"/>
        <dbReference type="Rhea" id="RHEA-COMP:9863"/>
        <dbReference type="Rhea" id="RHEA-COMP:11604"/>
        <dbReference type="ChEBI" id="CHEBI:15378"/>
        <dbReference type="ChEBI" id="CHEBI:29999"/>
        <dbReference type="ChEBI" id="CHEBI:30616"/>
        <dbReference type="ChEBI" id="CHEBI:83421"/>
        <dbReference type="ChEBI" id="CHEBI:456216"/>
        <dbReference type="EC" id="2.7.11.1"/>
    </reaction>
</comment>
<dbReference type="InterPro" id="IPR010513">
    <property type="entry name" value="KEN_dom"/>
</dbReference>
<dbReference type="GO" id="GO:0016787">
    <property type="term" value="F:hydrolase activity"/>
    <property type="evidence" value="ECO:0007669"/>
    <property type="project" value="UniProtKB-KW"/>
</dbReference>
<keyword evidence="12" id="KW-0256">Endoplasmic reticulum</keyword>
<dbReference type="InterPro" id="IPR000719">
    <property type="entry name" value="Prot_kinase_dom"/>
</dbReference>
<keyword evidence="14" id="KW-1133">Transmembrane helix</keyword>
<reference evidence="23" key="1">
    <citation type="submission" date="2021-05" db="EMBL/GenBank/DDBJ databases">
        <authorList>
            <person name="Alioto T."/>
            <person name="Alioto T."/>
            <person name="Gomez Garrido J."/>
        </authorList>
    </citation>
    <scope>NUCLEOTIDE SEQUENCE</scope>
</reference>
<keyword evidence="16" id="KW-0511">Multifunctional enzyme</keyword>
<evidence type="ECO:0000256" key="16">
    <source>
        <dbReference type="ARBA" id="ARBA00023268"/>
    </source>
</evidence>
<evidence type="ECO:0000256" key="5">
    <source>
        <dbReference type="ARBA" id="ARBA00022553"/>
    </source>
</evidence>
<dbReference type="FunFam" id="1.20.1440.180:FF:000001">
    <property type="entry name" value="Serine/threonine-protein kinase/endoribonuclease IRE1"/>
    <property type="match status" value="1"/>
</dbReference>
<evidence type="ECO:0000256" key="15">
    <source>
        <dbReference type="ARBA" id="ARBA00023136"/>
    </source>
</evidence>
<dbReference type="GO" id="GO:0004674">
    <property type="term" value="F:protein serine/threonine kinase activity"/>
    <property type="evidence" value="ECO:0007669"/>
    <property type="project" value="UniProtKB-KW"/>
</dbReference>
<dbReference type="Gene3D" id="1.10.510.10">
    <property type="entry name" value="Transferase(Phosphotransferase) domain 1"/>
    <property type="match status" value="1"/>
</dbReference>
<proteinExistence type="predicted"/>
<dbReference type="SUPFAM" id="SSF56112">
    <property type="entry name" value="Protein kinase-like (PK-like)"/>
    <property type="match status" value="1"/>
</dbReference>
<dbReference type="AlphaFoldDB" id="A0A8D8XR33"/>
<comment type="cofactor">
    <cofactor evidence="1">
        <name>Mg(2+)</name>
        <dbReference type="ChEBI" id="CHEBI:18420"/>
    </cofactor>
</comment>
<evidence type="ECO:0000313" key="23">
    <source>
        <dbReference type="EMBL" id="CAG6706322.1"/>
    </source>
</evidence>
<keyword evidence="10 23" id="KW-0418">Kinase</keyword>
<dbReference type="PROSITE" id="PS51392">
    <property type="entry name" value="KEN"/>
    <property type="match status" value="1"/>
</dbReference>
<evidence type="ECO:0000256" key="20">
    <source>
        <dbReference type="SAM" id="SignalP"/>
    </source>
</evidence>
<dbReference type="Pfam" id="PF00069">
    <property type="entry name" value="Pkinase"/>
    <property type="match status" value="1"/>
</dbReference>
<keyword evidence="8 20" id="KW-0732">Signal</keyword>
<evidence type="ECO:0000256" key="9">
    <source>
        <dbReference type="ARBA" id="ARBA00022741"/>
    </source>
</evidence>
<evidence type="ECO:0000256" key="17">
    <source>
        <dbReference type="ARBA" id="ARBA00047899"/>
    </source>
</evidence>
<feature type="compositionally biased region" description="Low complexity" evidence="19">
    <location>
        <begin position="446"/>
        <end position="464"/>
    </location>
</feature>
<feature type="region of interest" description="Disordered" evidence="19">
    <location>
        <begin position="445"/>
        <end position="465"/>
    </location>
</feature>
<dbReference type="CDD" id="cd10422">
    <property type="entry name" value="RNase_Ire1"/>
    <property type="match status" value="1"/>
</dbReference>
<dbReference type="PANTHER" id="PTHR13954">
    <property type="entry name" value="IRE1-RELATED"/>
    <property type="match status" value="1"/>
</dbReference>
<protein>
    <recommendedName>
        <fullName evidence="3">non-specific serine/threonine protein kinase</fullName>
        <ecNumber evidence="3">2.7.11.1</ecNumber>
    </recommendedName>
</protein>
<feature type="compositionally biased region" description="Basic residues" evidence="19">
    <location>
        <begin position="932"/>
        <end position="943"/>
    </location>
</feature>
<evidence type="ECO:0000256" key="2">
    <source>
        <dbReference type="ARBA" id="ARBA00004115"/>
    </source>
</evidence>
<comment type="catalytic activity">
    <reaction evidence="17">
        <text>L-threonyl-[protein] + ATP = O-phospho-L-threonyl-[protein] + ADP + H(+)</text>
        <dbReference type="Rhea" id="RHEA:46608"/>
        <dbReference type="Rhea" id="RHEA-COMP:11060"/>
        <dbReference type="Rhea" id="RHEA-COMP:11605"/>
        <dbReference type="ChEBI" id="CHEBI:15378"/>
        <dbReference type="ChEBI" id="CHEBI:30013"/>
        <dbReference type="ChEBI" id="CHEBI:30616"/>
        <dbReference type="ChEBI" id="CHEBI:61977"/>
        <dbReference type="ChEBI" id="CHEBI:456216"/>
        <dbReference type="EC" id="2.7.11.1"/>
    </reaction>
</comment>
<dbReference type="Gene3D" id="3.30.200.20">
    <property type="entry name" value="Phosphorylase Kinase, domain 1"/>
    <property type="match status" value="1"/>
</dbReference>
<dbReference type="GO" id="GO:0070059">
    <property type="term" value="P:intrinsic apoptotic signaling pathway in response to endoplasmic reticulum stress"/>
    <property type="evidence" value="ECO:0007669"/>
    <property type="project" value="TreeGrafter"/>
</dbReference>